<sequence length="355" mass="39776">MAVKLDINELLEEVLVRGASDLHLTVGAPPVMRINGVLQRLEEYSRLTSNDTRDMIYSILTARQREQLESNLEYDLSYSVPGSARFRVNAYFQRNSLGAAFRIIPYRIKTVEELGLPPVLTEFAMLPRGFILVTGPTGQGKSTSLAAVINIINENRNLHIITVEDPIEFLHVHKKCIVNQREVGGDTHSFSNALKYVLRQDPDVILVGEMRDLETISTALTAAETGHLVFATLHTQDAPQTIDRIIDVFPTYQQQQVRQQLASTIQAIVTQQLLPTKDGQTRIPAVEVMVATSAIRNLIREAKAHQIYSSMQSGGQYKMQTMDHSIAALFKRGIISYEVAMSRCSNRDEMIRLIG</sequence>
<evidence type="ECO:0000259" key="2">
    <source>
        <dbReference type="PROSITE" id="PS00662"/>
    </source>
</evidence>
<dbReference type="GO" id="GO:0005524">
    <property type="term" value="F:ATP binding"/>
    <property type="evidence" value="ECO:0007669"/>
    <property type="project" value="InterPro"/>
</dbReference>
<gene>
    <name evidence="3" type="ORF">A2Y75_05560</name>
</gene>
<proteinExistence type="inferred from homology"/>
<evidence type="ECO:0000256" key="1">
    <source>
        <dbReference type="ARBA" id="ARBA00006611"/>
    </source>
</evidence>
<protein>
    <submittedName>
        <fullName evidence="3">Type IV pili twitching motility protein PilT</fullName>
    </submittedName>
</protein>
<dbReference type="NCBIfam" id="TIGR01420">
    <property type="entry name" value="pilT_fam"/>
    <property type="match status" value="1"/>
</dbReference>
<dbReference type="InterPro" id="IPR001482">
    <property type="entry name" value="T2SS/T4SS_dom"/>
</dbReference>
<dbReference type="InterPro" id="IPR050921">
    <property type="entry name" value="T4SS_GSP_E_ATPase"/>
</dbReference>
<reference evidence="3 4" key="1">
    <citation type="journal article" date="2016" name="Nat. Commun.">
        <title>Thousands of microbial genomes shed light on interconnected biogeochemical processes in an aquifer system.</title>
        <authorList>
            <person name="Anantharaman K."/>
            <person name="Brown C.T."/>
            <person name="Hug L.A."/>
            <person name="Sharon I."/>
            <person name="Castelle C.J."/>
            <person name="Probst A.J."/>
            <person name="Thomas B.C."/>
            <person name="Singh A."/>
            <person name="Wilkins M.J."/>
            <person name="Karaoz U."/>
            <person name="Brodie E.L."/>
            <person name="Williams K.H."/>
            <person name="Hubbard S.S."/>
            <person name="Banfield J.F."/>
        </authorList>
    </citation>
    <scope>NUCLEOTIDE SEQUENCE [LARGE SCALE GENOMIC DNA]</scope>
</reference>
<comment type="caution">
    <text evidence="3">The sequence shown here is derived from an EMBL/GenBank/DDBJ whole genome shotgun (WGS) entry which is preliminary data.</text>
</comment>
<dbReference type="STRING" id="1797197.A2Y75_05560"/>
<evidence type="ECO:0000313" key="3">
    <source>
        <dbReference type="EMBL" id="OFW55652.1"/>
    </source>
</evidence>
<dbReference type="Proteomes" id="UP000177876">
    <property type="component" value="Unassembled WGS sequence"/>
</dbReference>
<name>A0A1F2WFN1_9ACTN</name>
<dbReference type="PROSITE" id="PS00662">
    <property type="entry name" value="T2SP_E"/>
    <property type="match status" value="1"/>
</dbReference>
<dbReference type="GO" id="GO:0016887">
    <property type="term" value="F:ATP hydrolysis activity"/>
    <property type="evidence" value="ECO:0007669"/>
    <property type="project" value="InterPro"/>
</dbReference>
<accession>A0A1F2WFN1</accession>
<dbReference type="Pfam" id="PF00437">
    <property type="entry name" value="T2SSE"/>
    <property type="match status" value="1"/>
</dbReference>
<dbReference type="Gene3D" id="3.30.450.90">
    <property type="match status" value="1"/>
</dbReference>
<dbReference type="Gene3D" id="3.40.50.300">
    <property type="entry name" value="P-loop containing nucleotide triphosphate hydrolases"/>
    <property type="match status" value="1"/>
</dbReference>
<dbReference type="CDD" id="cd01131">
    <property type="entry name" value="PilT"/>
    <property type="match status" value="1"/>
</dbReference>
<dbReference type="InterPro" id="IPR027417">
    <property type="entry name" value="P-loop_NTPase"/>
</dbReference>
<dbReference type="InterPro" id="IPR006321">
    <property type="entry name" value="PilT/PilU"/>
</dbReference>
<dbReference type="SUPFAM" id="SSF52540">
    <property type="entry name" value="P-loop containing nucleoside triphosphate hydrolases"/>
    <property type="match status" value="1"/>
</dbReference>
<dbReference type="EMBL" id="MELK01000052">
    <property type="protein sequence ID" value="OFW55652.1"/>
    <property type="molecule type" value="Genomic_DNA"/>
</dbReference>
<organism evidence="3 4">
    <name type="scientific">Candidatus Solincola sediminis</name>
    <dbReference type="NCBI Taxonomy" id="1797199"/>
    <lineage>
        <taxon>Bacteria</taxon>
        <taxon>Bacillati</taxon>
        <taxon>Actinomycetota</taxon>
        <taxon>Candidatus Geothermincolia</taxon>
        <taxon>Candidatus Geothermincolales</taxon>
        <taxon>Candidatus Geothermincolaceae</taxon>
        <taxon>Candidatus Solincola</taxon>
    </lineage>
</organism>
<evidence type="ECO:0000313" key="4">
    <source>
        <dbReference type="Proteomes" id="UP000177876"/>
    </source>
</evidence>
<comment type="similarity">
    <text evidence="1">Belongs to the GSP E family.</text>
</comment>
<dbReference type="AlphaFoldDB" id="A0A1F2WFN1"/>
<feature type="domain" description="Bacterial type II secretion system protein E" evidence="2">
    <location>
        <begin position="198"/>
        <end position="212"/>
    </location>
</feature>
<dbReference type="PANTHER" id="PTHR30486">
    <property type="entry name" value="TWITCHING MOTILITY PROTEIN PILT"/>
    <property type="match status" value="1"/>
</dbReference>